<dbReference type="EMBL" id="JXJN01022408">
    <property type="status" value="NOT_ANNOTATED_CDS"/>
    <property type="molecule type" value="Genomic_DNA"/>
</dbReference>
<evidence type="ECO:0008006" key="4">
    <source>
        <dbReference type="Google" id="ProtNLM"/>
    </source>
</evidence>
<dbReference type="EMBL" id="JXJN01022409">
    <property type="status" value="NOT_ANNOTATED_CDS"/>
    <property type="molecule type" value="Genomic_DNA"/>
</dbReference>
<reference evidence="3" key="1">
    <citation type="submission" date="2015-01" db="EMBL/GenBank/DDBJ databases">
        <authorList>
            <person name="Aksoy S."/>
            <person name="Warren W."/>
            <person name="Wilson R.K."/>
        </authorList>
    </citation>
    <scope>NUCLEOTIDE SEQUENCE [LARGE SCALE GENOMIC DNA]</scope>
    <source>
        <strain evidence="3">IAEA</strain>
    </source>
</reference>
<dbReference type="AlphaFoldDB" id="A0A1B0BXY5"/>
<keyword evidence="1" id="KW-0732">Signal</keyword>
<protein>
    <recommendedName>
        <fullName evidence="4">Secreted protein</fullName>
    </recommendedName>
</protein>
<evidence type="ECO:0000313" key="3">
    <source>
        <dbReference type="Proteomes" id="UP000092460"/>
    </source>
</evidence>
<accession>A0A1B0BXY5</accession>
<reference evidence="2" key="2">
    <citation type="submission" date="2020-05" db="UniProtKB">
        <authorList>
            <consortium name="EnsemblMetazoa"/>
        </authorList>
    </citation>
    <scope>IDENTIFICATION</scope>
    <source>
        <strain evidence="2">IAEA</strain>
    </source>
</reference>
<dbReference type="Proteomes" id="UP000092460">
    <property type="component" value="Unassembled WGS sequence"/>
</dbReference>
<dbReference type="VEuPathDB" id="VectorBase:GPPI043826"/>
<feature type="chain" id="PRO_5008405217" description="Secreted protein" evidence="1">
    <location>
        <begin position="24"/>
        <end position="91"/>
    </location>
</feature>
<sequence>MVFCVHPALTIFCVVSSLGGRWSQVLRSDTKTIAADLADLRCAELSIMSSPTKSIVLEVWLRWQYPKCCAPSPLGDALVAAGRGNYMSATT</sequence>
<dbReference type="EnsemblMetazoa" id="GPPI043826-RA">
    <property type="protein sequence ID" value="GPPI043826-PA"/>
    <property type="gene ID" value="GPPI043826"/>
</dbReference>
<organism evidence="2 3">
    <name type="scientific">Glossina palpalis gambiensis</name>
    <dbReference type="NCBI Taxonomy" id="67801"/>
    <lineage>
        <taxon>Eukaryota</taxon>
        <taxon>Metazoa</taxon>
        <taxon>Ecdysozoa</taxon>
        <taxon>Arthropoda</taxon>
        <taxon>Hexapoda</taxon>
        <taxon>Insecta</taxon>
        <taxon>Pterygota</taxon>
        <taxon>Neoptera</taxon>
        <taxon>Endopterygota</taxon>
        <taxon>Diptera</taxon>
        <taxon>Brachycera</taxon>
        <taxon>Muscomorpha</taxon>
        <taxon>Hippoboscoidea</taxon>
        <taxon>Glossinidae</taxon>
        <taxon>Glossina</taxon>
    </lineage>
</organism>
<feature type="signal peptide" evidence="1">
    <location>
        <begin position="1"/>
        <end position="23"/>
    </location>
</feature>
<evidence type="ECO:0000256" key="1">
    <source>
        <dbReference type="SAM" id="SignalP"/>
    </source>
</evidence>
<name>A0A1B0BXY5_9MUSC</name>
<keyword evidence="3" id="KW-1185">Reference proteome</keyword>
<proteinExistence type="predicted"/>
<evidence type="ECO:0000313" key="2">
    <source>
        <dbReference type="EnsemblMetazoa" id="GPPI043826-PA"/>
    </source>
</evidence>